<evidence type="ECO:0000256" key="2">
    <source>
        <dbReference type="SAM" id="MobiDB-lite"/>
    </source>
</evidence>
<name>A0A498JTE4_MALDO</name>
<feature type="compositionally biased region" description="Polar residues" evidence="2">
    <location>
        <begin position="65"/>
        <end position="80"/>
    </location>
</feature>
<sequence>HVNISSGQANPSNAIEKTIKPSAQTCYGASVIIPILQFLSVQKCFDCDVECFDVSKCRNIGGSKVSSNASLRSPQQNMEVQRNVESKTAQIVDPSAKQKPPNFSLKRKTFENLQKKLLQNRFAFMSHVESKTNSTFGDHQTSELGSPCVINVMELDIPSVMENDGNVEKAEAYAKELEDICNVLRKKHVEAKELLVRAIVNNYSLLMLNHPIYEAKISFRLKMLINWRCCACIVLMLLLFSSAETRRLSPSREKRNLTRSRQALAGNARELLNVWLRKDANQTRYYPKRSSPGGPDPIHH</sequence>
<dbReference type="EMBL" id="RDQH01000331">
    <property type="protein sequence ID" value="RXH99118.1"/>
    <property type="molecule type" value="Genomic_DNA"/>
</dbReference>
<protein>
    <submittedName>
        <fullName evidence="3">Uncharacterized protein</fullName>
    </submittedName>
</protein>
<keyword evidence="1" id="KW-0175">Coiled coil</keyword>
<feature type="non-terminal residue" evidence="3">
    <location>
        <position position="1"/>
    </location>
</feature>
<dbReference type="PANTHER" id="PTHR36380">
    <property type="entry name" value="BNAA03G58330D PROTEIN"/>
    <property type="match status" value="1"/>
</dbReference>
<dbReference type="AlphaFoldDB" id="A0A498JTE4"/>
<feature type="coiled-coil region" evidence="1">
    <location>
        <begin position="167"/>
        <end position="194"/>
    </location>
</feature>
<gene>
    <name evidence="3" type="ORF">DVH24_011443</name>
</gene>
<feature type="region of interest" description="Disordered" evidence="2">
    <location>
        <begin position="65"/>
        <end position="101"/>
    </location>
</feature>
<reference evidence="3 4" key="1">
    <citation type="submission" date="2018-10" db="EMBL/GenBank/DDBJ databases">
        <title>A high-quality apple genome assembly.</title>
        <authorList>
            <person name="Hu J."/>
        </authorList>
    </citation>
    <scope>NUCLEOTIDE SEQUENCE [LARGE SCALE GENOMIC DNA]</scope>
    <source>
        <strain evidence="4">cv. HFTH1</strain>
        <tissue evidence="3">Young leaf</tissue>
    </source>
</reference>
<evidence type="ECO:0000313" key="4">
    <source>
        <dbReference type="Proteomes" id="UP000290289"/>
    </source>
</evidence>
<dbReference type="PANTHER" id="PTHR36380:SF1">
    <property type="entry name" value="OS01G0755100 PROTEIN"/>
    <property type="match status" value="1"/>
</dbReference>
<accession>A0A498JTE4</accession>
<dbReference type="Proteomes" id="UP000290289">
    <property type="component" value="Chromosome 5"/>
</dbReference>
<evidence type="ECO:0000256" key="1">
    <source>
        <dbReference type="SAM" id="Coils"/>
    </source>
</evidence>
<dbReference type="InterPro" id="IPR038777">
    <property type="entry name" value="At4g18490-like"/>
</dbReference>
<evidence type="ECO:0000313" key="3">
    <source>
        <dbReference type="EMBL" id="RXH99118.1"/>
    </source>
</evidence>
<organism evidence="3 4">
    <name type="scientific">Malus domestica</name>
    <name type="common">Apple</name>
    <name type="synonym">Pyrus malus</name>
    <dbReference type="NCBI Taxonomy" id="3750"/>
    <lineage>
        <taxon>Eukaryota</taxon>
        <taxon>Viridiplantae</taxon>
        <taxon>Streptophyta</taxon>
        <taxon>Embryophyta</taxon>
        <taxon>Tracheophyta</taxon>
        <taxon>Spermatophyta</taxon>
        <taxon>Magnoliopsida</taxon>
        <taxon>eudicotyledons</taxon>
        <taxon>Gunneridae</taxon>
        <taxon>Pentapetalae</taxon>
        <taxon>rosids</taxon>
        <taxon>fabids</taxon>
        <taxon>Rosales</taxon>
        <taxon>Rosaceae</taxon>
        <taxon>Amygdaloideae</taxon>
        <taxon>Maleae</taxon>
        <taxon>Malus</taxon>
    </lineage>
</organism>
<keyword evidence="4" id="KW-1185">Reference proteome</keyword>
<proteinExistence type="predicted"/>
<comment type="caution">
    <text evidence="3">The sequence shown here is derived from an EMBL/GenBank/DDBJ whole genome shotgun (WGS) entry which is preliminary data.</text>
</comment>